<dbReference type="EMBL" id="JACIEM010000003">
    <property type="protein sequence ID" value="MBB4003275.1"/>
    <property type="molecule type" value="Genomic_DNA"/>
</dbReference>
<protein>
    <recommendedName>
        <fullName evidence="5">PepSY domain-containing protein</fullName>
    </recommendedName>
</protein>
<evidence type="ECO:0000256" key="2">
    <source>
        <dbReference type="SAM" id="SignalP"/>
    </source>
</evidence>
<organism evidence="3 4">
    <name type="scientific">Aurantimonas endophytica</name>
    <dbReference type="NCBI Taxonomy" id="1522175"/>
    <lineage>
        <taxon>Bacteria</taxon>
        <taxon>Pseudomonadati</taxon>
        <taxon>Pseudomonadota</taxon>
        <taxon>Alphaproteobacteria</taxon>
        <taxon>Hyphomicrobiales</taxon>
        <taxon>Aurantimonadaceae</taxon>
        <taxon>Aurantimonas</taxon>
    </lineage>
</organism>
<feature type="region of interest" description="Disordered" evidence="1">
    <location>
        <begin position="22"/>
        <end position="64"/>
    </location>
</feature>
<name>A0A7W6MPT1_9HYPH</name>
<proteinExistence type="predicted"/>
<comment type="caution">
    <text evidence="3">The sequence shown here is derived from an EMBL/GenBank/DDBJ whole genome shotgun (WGS) entry which is preliminary data.</text>
</comment>
<dbReference type="RefSeq" id="WP_183208194.1">
    <property type="nucleotide sequence ID" value="NZ_JAAAMM010000003.1"/>
</dbReference>
<dbReference type="AlphaFoldDB" id="A0A7W6MPT1"/>
<sequence>MNKRAWAYGALVAATLASATPAMSQGIQIGPDGIRVVPEEQVRERDGRPERREERREDRRELSEREAVRIARQEGVREVDSVRRTRGAYRIVGIDRRGDDIQVDIDRRNGAVLSVR</sequence>
<evidence type="ECO:0000313" key="4">
    <source>
        <dbReference type="Proteomes" id="UP000588647"/>
    </source>
</evidence>
<evidence type="ECO:0008006" key="5">
    <source>
        <dbReference type="Google" id="ProtNLM"/>
    </source>
</evidence>
<keyword evidence="2" id="KW-0732">Signal</keyword>
<feature type="chain" id="PRO_5031228855" description="PepSY domain-containing protein" evidence="2">
    <location>
        <begin position="25"/>
        <end position="116"/>
    </location>
</feature>
<dbReference type="Proteomes" id="UP000588647">
    <property type="component" value="Unassembled WGS sequence"/>
</dbReference>
<reference evidence="3 4" key="1">
    <citation type="submission" date="2020-08" db="EMBL/GenBank/DDBJ databases">
        <title>Genomic Encyclopedia of Type Strains, Phase IV (KMG-IV): sequencing the most valuable type-strain genomes for metagenomic binning, comparative biology and taxonomic classification.</title>
        <authorList>
            <person name="Goeker M."/>
        </authorList>
    </citation>
    <scope>NUCLEOTIDE SEQUENCE [LARGE SCALE GENOMIC DNA]</scope>
    <source>
        <strain evidence="3 4">DSM 103570</strain>
    </source>
</reference>
<feature type="compositionally biased region" description="Basic and acidic residues" evidence="1">
    <location>
        <begin position="37"/>
        <end position="64"/>
    </location>
</feature>
<accession>A0A7W6MPT1</accession>
<keyword evidence="4" id="KW-1185">Reference proteome</keyword>
<evidence type="ECO:0000313" key="3">
    <source>
        <dbReference type="EMBL" id="MBB4003275.1"/>
    </source>
</evidence>
<evidence type="ECO:0000256" key="1">
    <source>
        <dbReference type="SAM" id="MobiDB-lite"/>
    </source>
</evidence>
<feature type="signal peptide" evidence="2">
    <location>
        <begin position="1"/>
        <end position="24"/>
    </location>
</feature>
<gene>
    <name evidence="3" type="ORF">GGR03_002356</name>
</gene>